<dbReference type="PRINTS" id="PR00454">
    <property type="entry name" value="ETSDOMAIN"/>
</dbReference>
<evidence type="ECO:0000256" key="1">
    <source>
        <dbReference type="ARBA" id="ARBA00004123"/>
    </source>
</evidence>
<feature type="compositionally biased region" description="Low complexity" evidence="7">
    <location>
        <begin position="504"/>
        <end position="514"/>
    </location>
</feature>
<comment type="similarity">
    <text evidence="2 6">Belongs to the ETS family.</text>
</comment>
<keyword evidence="5 6" id="KW-0539">Nucleus</keyword>
<dbReference type="Proteomes" id="UP001283361">
    <property type="component" value="Unassembled WGS sequence"/>
</dbReference>
<dbReference type="PANTHER" id="PTHR11849:SF191">
    <property type="entry name" value="ECDYSONE-INDUCED PROTEIN 74EF ISOFORM B"/>
    <property type="match status" value="1"/>
</dbReference>
<keyword evidence="4 6" id="KW-0238">DNA-binding</keyword>
<name>A0AAE0ZYG8_9GAST</name>
<dbReference type="GO" id="GO:0043565">
    <property type="term" value="F:sequence-specific DNA binding"/>
    <property type="evidence" value="ECO:0007669"/>
    <property type="project" value="InterPro"/>
</dbReference>
<feature type="compositionally biased region" description="Polar residues" evidence="7">
    <location>
        <begin position="603"/>
        <end position="643"/>
    </location>
</feature>
<feature type="compositionally biased region" description="Polar residues" evidence="7">
    <location>
        <begin position="551"/>
        <end position="561"/>
    </location>
</feature>
<accession>A0AAE0ZYG8</accession>
<dbReference type="GO" id="GO:0000981">
    <property type="term" value="F:DNA-binding transcription factor activity, RNA polymerase II-specific"/>
    <property type="evidence" value="ECO:0007669"/>
    <property type="project" value="TreeGrafter"/>
</dbReference>
<dbReference type="SUPFAM" id="SSF46785">
    <property type="entry name" value="Winged helix' DNA-binding domain"/>
    <property type="match status" value="1"/>
</dbReference>
<dbReference type="AlphaFoldDB" id="A0AAE0ZYG8"/>
<proteinExistence type="inferred from homology"/>
<dbReference type="PROSITE" id="PS50061">
    <property type="entry name" value="ETS_DOMAIN_3"/>
    <property type="match status" value="1"/>
</dbReference>
<evidence type="ECO:0000259" key="8">
    <source>
        <dbReference type="PROSITE" id="PS50061"/>
    </source>
</evidence>
<dbReference type="PROSITE" id="PS00346">
    <property type="entry name" value="ETS_DOMAIN_2"/>
    <property type="match status" value="1"/>
</dbReference>
<dbReference type="PROSITE" id="PS00345">
    <property type="entry name" value="ETS_DOMAIN_1"/>
    <property type="match status" value="1"/>
</dbReference>
<protein>
    <recommendedName>
        <fullName evidence="8">ETS domain-containing protein</fullName>
    </recommendedName>
</protein>
<dbReference type="EMBL" id="JAWDGP010003043">
    <property type="protein sequence ID" value="KAK3777999.1"/>
    <property type="molecule type" value="Genomic_DNA"/>
</dbReference>
<keyword evidence="3" id="KW-0217">Developmental protein</keyword>
<dbReference type="SMART" id="SM00413">
    <property type="entry name" value="ETS"/>
    <property type="match status" value="1"/>
</dbReference>
<evidence type="ECO:0000256" key="3">
    <source>
        <dbReference type="ARBA" id="ARBA00022473"/>
    </source>
</evidence>
<dbReference type="FunFam" id="1.10.10.10:FF:000411">
    <property type="entry name" value="Ecdysone-induced protein 74EF isoform A"/>
    <property type="match status" value="1"/>
</dbReference>
<dbReference type="GO" id="GO:0040034">
    <property type="term" value="P:regulation of development, heterochronic"/>
    <property type="evidence" value="ECO:0007669"/>
    <property type="project" value="UniProtKB-ARBA"/>
</dbReference>
<dbReference type="PANTHER" id="PTHR11849">
    <property type="entry name" value="ETS"/>
    <property type="match status" value="1"/>
</dbReference>
<keyword evidence="10" id="KW-1185">Reference proteome</keyword>
<evidence type="ECO:0000256" key="4">
    <source>
        <dbReference type="ARBA" id="ARBA00023125"/>
    </source>
</evidence>
<dbReference type="GO" id="GO:0030154">
    <property type="term" value="P:cell differentiation"/>
    <property type="evidence" value="ECO:0007669"/>
    <property type="project" value="TreeGrafter"/>
</dbReference>
<dbReference type="Gene3D" id="1.10.10.10">
    <property type="entry name" value="Winged helix-like DNA-binding domain superfamily/Winged helix DNA-binding domain"/>
    <property type="match status" value="1"/>
</dbReference>
<organism evidence="9 10">
    <name type="scientific">Elysia crispata</name>
    <name type="common">lettuce slug</name>
    <dbReference type="NCBI Taxonomy" id="231223"/>
    <lineage>
        <taxon>Eukaryota</taxon>
        <taxon>Metazoa</taxon>
        <taxon>Spiralia</taxon>
        <taxon>Lophotrochozoa</taxon>
        <taxon>Mollusca</taxon>
        <taxon>Gastropoda</taxon>
        <taxon>Heterobranchia</taxon>
        <taxon>Euthyneura</taxon>
        <taxon>Panpulmonata</taxon>
        <taxon>Sacoglossa</taxon>
        <taxon>Placobranchoidea</taxon>
        <taxon>Plakobranchidae</taxon>
        <taxon>Elysia</taxon>
    </lineage>
</organism>
<dbReference type="InterPro" id="IPR046328">
    <property type="entry name" value="ETS_fam"/>
</dbReference>
<evidence type="ECO:0000256" key="7">
    <source>
        <dbReference type="SAM" id="MobiDB-lite"/>
    </source>
</evidence>
<dbReference type="GO" id="GO:0005634">
    <property type="term" value="C:nucleus"/>
    <property type="evidence" value="ECO:0007669"/>
    <property type="project" value="UniProtKB-SubCell"/>
</dbReference>
<evidence type="ECO:0000256" key="6">
    <source>
        <dbReference type="RuleBase" id="RU004019"/>
    </source>
</evidence>
<reference evidence="9" key="1">
    <citation type="journal article" date="2023" name="G3 (Bethesda)">
        <title>A reference genome for the long-term kleptoplast-retaining sea slug Elysia crispata morphotype clarki.</title>
        <authorList>
            <person name="Eastman K.E."/>
            <person name="Pendleton A.L."/>
            <person name="Shaikh M.A."/>
            <person name="Suttiyut T."/>
            <person name="Ogas R."/>
            <person name="Tomko P."/>
            <person name="Gavelis G."/>
            <person name="Widhalm J.R."/>
            <person name="Wisecaver J.H."/>
        </authorList>
    </citation>
    <scope>NUCLEOTIDE SEQUENCE</scope>
    <source>
        <strain evidence="9">ECLA1</strain>
    </source>
</reference>
<comment type="subcellular location">
    <subcellularLocation>
        <location evidence="1 6">Nucleus</location>
    </subcellularLocation>
</comment>
<evidence type="ECO:0000256" key="5">
    <source>
        <dbReference type="ARBA" id="ARBA00023242"/>
    </source>
</evidence>
<feature type="region of interest" description="Disordered" evidence="7">
    <location>
        <begin position="151"/>
        <end position="190"/>
    </location>
</feature>
<evidence type="ECO:0000313" key="9">
    <source>
        <dbReference type="EMBL" id="KAK3777999.1"/>
    </source>
</evidence>
<feature type="domain" description="ETS" evidence="8">
    <location>
        <begin position="683"/>
        <end position="765"/>
    </location>
</feature>
<dbReference type="InterPro" id="IPR036390">
    <property type="entry name" value="WH_DNA-bd_sf"/>
</dbReference>
<feature type="compositionally biased region" description="Basic and acidic residues" evidence="7">
    <location>
        <begin position="644"/>
        <end position="655"/>
    </location>
</feature>
<dbReference type="InterPro" id="IPR036388">
    <property type="entry name" value="WH-like_DNA-bd_sf"/>
</dbReference>
<feature type="region of interest" description="Disordered" evidence="7">
    <location>
        <begin position="603"/>
        <end position="676"/>
    </location>
</feature>
<dbReference type="InterPro" id="IPR000418">
    <property type="entry name" value="Ets_dom"/>
</dbReference>
<evidence type="ECO:0000256" key="2">
    <source>
        <dbReference type="ARBA" id="ARBA00005562"/>
    </source>
</evidence>
<evidence type="ECO:0000313" key="10">
    <source>
        <dbReference type="Proteomes" id="UP001283361"/>
    </source>
</evidence>
<feature type="region of interest" description="Disordered" evidence="7">
    <location>
        <begin position="500"/>
        <end position="577"/>
    </location>
</feature>
<feature type="compositionally biased region" description="Low complexity" evidence="7">
    <location>
        <begin position="529"/>
        <end position="541"/>
    </location>
</feature>
<gene>
    <name evidence="9" type="ORF">RRG08_025932</name>
</gene>
<dbReference type="Pfam" id="PF00178">
    <property type="entry name" value="Ets"/>
    <property type="match status" value="1"/>
</dbReference>
<sequence>MNYRTSLSMDLACSQARPLAGFANFECRDHCSRGQLSQRLSHDCGPPPPLYSPLDIKSAPSVHCKGFQRIKNHVGSYHGDVDYQFIDCSPSSPRCVASPPPSAVRHPSLISPPRNLSPVQKCNQRPVSSSNCDEEMCIALDLSLKKPSCKLPDAEETPSENSNFRSDPPRAVCPTSPTIDLNSGPHMSRMSDSLKNSAIFAQTSLVPGRSRSIQTQLPRYAPVNIKSCSEAHDQPKDIFPRATPLRDSWSAAVTSEEICDDKDYSRDQCSDYGCEVSNNAQLALRASYDPVRCYSGFIHNEKSFRRASYSGKDESSSTNRNDYGSKDRLNSCVISDNDEKVVYGRRRSLLPDVERFCSTNRVEFEASVSWRVQPFWPNQGDKDEVRILSAHTIPVGRGQQYVSPHRASLPQIPVAEEGNESVEVLTHQIGLGGEDSCEESRNVCSAAKTKYKKYLANRYLDACEQSHDGRGREAAAQALLSMDSPSTGTEAKTFLQGILHHEQQQQQQASSSSSHMHHHHHASLPPSPDSGLDSELDSSSIEDSKHRRQGATGSSQTTDSFVSPFCQPPPAHQPLPVHFNTATHVAMRPDHYESSPALTPLSSLVHSQGEQSSHHNSNGGISTQKNVSGSSITSSQLTTFSHPSHTETSGKSDKPKAKKGRKPKYPDCSLTSPPKRKREGNAQYLWEFLLQLLQTPETCPHYIKWTNREKGIFKLVDSKAVSRLWGQHKNKPDMNYETMGRALRYYYARGILNKVDGQRLVYQFADVPKDIVEIDCSNV</sequence>
<comment type="caution">
    <text evidence="9">The sequence shown here is derived from an EMBL/GenBank/DDBJ whole genome shotgun (WGS) entry which is preliminary data.</text>
</comment>